<reference evidence="2" key="1">
    <citation type="submission" date="2021-02" db="EMBL/GenBank/DDBJ databases">
        <title>Draft genome sequence of Microbispora sp. RL4-1S isolated from rice leaves in Thailand.</title>
        <authorList>
            <person name="Muangham S."/>
            <person name="Duangmal K."/>
        </authorList>
    </citation>
    <scope>NUCLEOTIDE SEQUENCE</scope>
    <source>
        <strain evidence="2">RL4-1S</strain>
    </source>
</reference>
<dbReference type="Pfam" id="PF00196">
    <property type="entry name" value="GerE"/>
    <property type="match status" value="1"/>
</dbReference>
<dbReference type="InterPro" id="IPR002831">
    <property type="entry name" value="Tscrpt_reg_TrmB_N"/>
</dbReference>
<dbReference type="GO" id="GO:0003677">
    <property type="term" value="F:DNA binding"/>
    <property type="evidence" value="ECO:0007669"/>
    <property type="project" value="InterPro"/>
</dbReference>
<dbReference type="Gene3D" id="1.10.10.10">
    <property type="entry name" value="Winged helix-like DNA-binding domain superfamily/Winged helix DNA-binding domain"/>
    <property type="match status" value="2"/>
</dbReference>
<evidence type="ECO:0000313" key="2">
    <source>
        <dbReference type="EMBL" id="MBP2708343.1"/>
    </source>
</evidence>
<dbReference type="AlphaFoldDB" id="A0A941ANH1"/>
<dbReference type="SUPFAM" id="SSF46894">
    <property type="entry name" value="C-terminal effector domain of the bipartite response regulators"/>
    <property type="match status" value="1"/>
</dbReference>
<dbReference type="InterPro" id="IPR036388">
    <property type="entry name" value="WH-like_DNA-bd_sf"/>
</dbReference>
<accession>A0A941ANH1</accession>
<dbReference type="InterPro" id="IPR000792">
    <property type="entry name" value="Tscrpt_reg_LuxR_C"/>
</dbReference>
<dbReference type="PANTHER" id="PTHR34293">
    <property type="entry name" value="HTH-TYPE TRANSCRIPTIONAL REGULATOR TRMBL2"/>
    <property type="match status" value="1"/>
</dbReference>
<dbReference type="InterPro" id="IPR016032">
    <property type="entry name" value="Sig_transdc_resp-reg_C-effctor"/>
</dbReference>
<name>A0A941ANH1_9ACTN</name>
<gene>
    <name evidence="2" type="ORF">JOL79_31650</name>
</gene>
<protein>
    <recommendedName>
        <fullName evidence="1">HTH luxR-type domain-containing protein</fullName>
    </recommendedName>
</protein>
<feature type="domain" description="HTH luxR-type" evidence="1">
    <location>
        <begin position="273"/>
        <end position="330"/>
    </location>
</feature>
<organism evidence="2 3">
    <name type="scientific">Microbispora oryzae</name>
    <dbReference type="NCBI Taxonomy" id="2806554"/>
    <lineage>
        <taxon>Bacteria</taxon>
        <taxon>Bacillati</taxon>
        <taxon>Actinomycetota</taxon>
        <taxon>Actinomycetes</taxon>
        <taxon>Streptosporangiales</taxon>
        <taxon>Streptosporangiaceae</taxon>
        <taxon>Microbispora</taxon>
    </lineage>
</organism>
<dbReference type="PANTHER" id="PTHR34293:SF1">
    <property type="entry name" value="HTH-TYPE TRANSCRIPTIONAL REGULATOR TRMBL2"/>
    <property type="match status" value="1"/>
</dbReference>
<dbReference type="SMART" id="SM00421">
    <property type="entry name" value="HTH_LUXR"/>
    <property type="match status" value="1"/>
</dbReference>
<comment type="caution">
    <text evidence="2">The sequence shown here is derived from an EMBL/GenBank/DDBJ whole genome shotgun (WGS) entry which is preliminary data.</text>
</comment>
<evidence type="ECO:0000313" key="3">
    <source>
        <dbReference type="Proteomes" id="UP000674234"/>
    </source>
</evidence>
<dbReference type="EMBL" id="JAFCNB010000031">
    <property type="protein sequence ID" value="MBP2708343.1"/>
    <property type="molecule type" value="Genomic_DNA"/>
</dbReference>
<sequence>MTVRPTDGTSDHHDLAGLGVSEEEERVYRALLREPNLNAQTLAAILDVPAARILERLQALGMVKLGSNNKLVAVDPNIVVERLIELRLDNLQTQLQRTLSARHVVSGLLQDKRKDLPDPLNVGVEPVEGLDRVRELIEELSFYTHGEMLAIQPDIFSAEAIAATRRGDLRCLRRGLSFRTIVRKETLEDEATARYLRELASHGAQIRLAEGRLERVLVFDQITGIVPLDPNSSSRGVLVIRAAGLISGLVTLFDRIWREAMPHPFGLREADEEPPPSEIERQVLSAMARGDKDEMGARTIGISVRTYRSHVAGLIQRLGAESRFQAALRARERGWL</sequence>
<proteinExistence type="predicted"/>
<dbReference type="Proteomes" id="UP000674234">
    <property type="component" value="Unassembled WGS sequence"/>
</dbReference>
<evidence type="ECO:0000259" key="1">
    <source>
        <dbReference type="SMART" id="SM00421"/>
    </source>
</evidence>
<dbReference type="GO" id="GO:0006355">
    <property type="term" value="P:regulation of DNA-templated transcription"/>
    <property type="evidence" value="ECO:0007669"/>
    <property type="project" value="InterPro"/>
</dbReference>
<dbReference type="Pfam" id="PF01978">
    <property type="entry name" value="TrmB"/>
    <property type="match status" value="1"/>
</dbReference>
<keyword evidence="3" id="KW-1185">Reference proteome</keyword>
<dbReference type="InterPro" id="IPR051797">
    <property type="entry name" value="TrmB-like"/>
</dbReference>
<dbReference type="RefSeq" id="WP_210159608.1">
    <property type="nucleotide sequence ID" value="NZ_JAFCNB010000031.1"/>
</dbReference>